<organism evidence="2 3">
    <name type="scientific">Mycena pura</name>
    <dbReference type="NCBI Taxonomy" id="153505"/>
    <lineage>
        <taxon>Eukaryota</taxon>
        <taxon>Fungi</taxon>
        <taxon>Dikarya</taxon>
        <taxon>Basidiomycota</taxon>
        <taxon>Agaricomycotina</taxon>
        <taxon>Agaricomycetes</taxon>
        <taxon>Agaricomycetidae</taxon>
        <taxon>Agaricales</taxon>
        <taxon>Marasmiineae</taxon>
        <taxon>Mycenaceae</taxon>
        <taxon>Mycena</taxon>
    </lineage>
</organism>
<keyword evidence="3" id="KW-1185">Reference proteome</keyword>
<dbReference type="SUPFAM" id="SSF56349">
    <property type="entry name" value="DNA breaking-rejoining enzymes"/>
    <property type="match status" value="1"/>
</dbReference>
<proteinExistence type="predicted"/>
<dbReference type="AlphaFoldDB" id="A0AAD6V8E5"/>
<evidence type="ECO:0000313" key="3">
    <source>
        <dbReference type="Proteomes" id="UP001219525"/>
    </source>
</evidence>
<protein>
    <submittedName>
        <fullName evidence="2">DNA breaking-rejoining enzyme</fullName>
    </submittedName>
</protein>
<reference evidence="2" key="1">
    <citation type="submission" date="2023-03" db="EMBL/GenBank/DDBJ databases">
        <title>Massive genome expansion in bonnet fungi (Mycena s.s.) driven by repeated elements and novel gene families across ecological guilds.</title>
        <authorList>
            <consortium name="Lawrence Berkeley National Laboratory"/>
            <person name="Harder C.B."/>
            <person name="Miyauchi S."/>
            <person name="Viragh M."/>
            <person name="Kuo A."/>
            <person name="Thoen E."/>
            <person name="Andreopoulos B."/>
            <person name="Lu D."/>
            <person name="Skrede I."/>
            <person name="Drula E."/>
            <person name="Henrissat B."/>
            <person name="Morin E."/>
            <person name="Kohler A."/>
            <person name="Barry K."/>
            <person name="LaButti K."/>
            <person name="Morin E."/>
            <person name="Salamov A."/>
            <person name="Lipzen A."/>
            <person name="Mereny Z."/>
            <person name="Hegedus B."/>
            <person name="Baldrian P."/>
            <person name="Stursova M."/>
            <person name="Weitz H."/>
            <person name="Taylor A."/>
            <person name="Grigoriev I.V."/>
            <person name="Nagy L.G."/>
            <person name="Martin F."/>
            <person name="Kauserud H."/>
        </authorList>
    </citation>
    <scope>NUCLEOTIDE SEQUENCE</scope>
    <source>
        <strain evidence="2">9144</strain>
    </source>
</reference>
<gene>
    <name evidence="2" type="ORF">GGX14DRAFT_370274</name>
</gene>
<dbReference type="EMBL" id="JARJCW010000054">
    <property type="protein sequence ID" value="KAJ7202615.1"/>
    <property type="molecule type" value="Genomic_DNA"/>
</dbReference>
<dbReference type="GO" id="GO:0003677">
    <property type="term" value="F:DNA binding"/>
    <property type="evidence" value="ECO:0007669"/>
    <property type="project" value="InterPro"/>
</dbReference>
<evidence type="ECO:0000313" key="2">
    <source>
        <dbReference type="EMBL" id="KAJ7202615.1"/>
    </source>
</evidence>
<dbReference type="InterPro" id="IPR013762">
    <property type="entry name" value="Integrase-like_cat_sf"/>
</dbReference>
<dbReference type="GO" id="GO:0006310">
    <property type="term" value="P:DNA recombination"/>
    <property type="evidence" value="ECO:0007669"/>
    <property type="project" value="UniProtKB-KW"/>
</dbReference>
<keyword evidence="1" id="KW-0233">DNA recombination</keyword>
<comment type="caution">
    <text evidence="2">The sequence shown here is derived from an EMBL/GenBank/DDBJ whole genome shotgun (WGS) entry which is preliminary data.</text>
</comment>
<dbReference type="Gene3D" id="1.10.443.10">
    <property type="entry name" value="Intergrase catalytic core"/>
    <property type="match status" value="1"/>
</dbReference>
<dbReference type="Proteomes" id="UP001219525">
    <property type="component" value="Unassembled WGS sequence"/>
</dbReference>
<evidence type="ECO:0000256" key="1">
    <source>
        <dbReference type="ARBA" id="ARBA00023172"/>
    </source>
</evidence>
<accession>A0AAD6V8E5</accession>
<name>A0AAD6V8E5_9AGAR</name>
<sequence>CDTLDCEGQPVPKDRILSTYGTAAKIRAALSYKWGRVKGVGKRLWGPSPSDASNMLGNPIMSEEVADYMPSLRRRKVAAGEISRSSRAMTQEIFLARYNYFTGLAQNSPDCWCGPTQYLQIQCFDTLGFQCLLRSAEILRIRMEDIEFLYDSHGKPNRASLTLRTRKTSPYGEGIKPFIIWRLPPHEAHLCPFRALCYWIHASRITSGYLFRNVNKWDQVSRLDKHMVILQTSRRYLEILRHTLLDIKIDPTEFGTHLLRRGGVYYFYIVKGYNIQEICLWGGWSTDYNISSVWRYIVSIMDDEKLNRVDFLNPDYSRNRCFSCGRTN</sequence>
<dbReference type="InterPro" id="IPR011010">
    <property type="entry name" value="DNA_brk_join_enz"/>
</dbReference>
<feature type="non-terminal residue" evidence="2">
    <location>
        <position position="1"/>
    </location>
</feature>
<dbReference type="GO" id="GO:0015074">
    <property type="term" value="P:DNA integration"/>
    <property type="evidence" value="ECO:0007669"/>
    <property type="project" value="InterPro"/>
</dbReference>